<organism evidence="2 3">
    <name type="scientific">Hydra vulgaris</name>
    <name type="common">Hydra</name>
    <name type="synonym">Hydra attenuata</name>
    <dbReference type="NCBI Taxonomy" id="6087"/>
    <lineage>
        <taxon>Eukaryota</taxon>
        <taxon>Metazoa</taxon>
        <taxon>Cnidaria</taxon>
        <taxon>Hydrozoa</taxon>
        <taxon>Hydroidolina</taxon>
        <taxon>Anthoathecata</taxon>
        <taxon>Aplanulata</taxon>
        <taxon>Hydridae</taxon>
        <taxon>Hydra</taxon>
    </lineage>
</organism>
<feature type="signal peptide" evidence="1">
    <location>
        <begin position="1"/>
        <end position="19"/>
    </location>
</feature>
<reference evidence="3" key="1">
    <citation type="submission" date="2025-08" db="UniProtKB">
        <authorList>
            <consortium name="RefSeq"/>
        </authorList>
    </citation>
    <scope>IDENTIFICATION</scope>
</reference>
<sequence length="287" mass="32504">MVDSAIDLVLFGALSLSNALQTAEVISVTLKAEEQLNSSADTFCIFDTFGYSGINYPGIYFLMRHENTTIYLRYTHFLFRLRLASNIIPDIQKSIKDLEKSSSDMSSYQESYKYILDFLPTTPAFHFNFNDDNNDIKKLFKDEYTATTSATHTPYAVDDLLCKLNDNSQDQTPVRQLKSIQKNSSQTARSTNLKLDCPVKIDNVKKTQMSNPQANNKSSRIPRYNLSNCNVENTKDCISNIERKSPAHDIENKSKAQEILLEQIALSVLNVNKENVGSSSDEEYMDP</sequence>
<accession>A0ABM4DC03</accession>
<evidence type="ECO:0000256" key="1">
    <source>
        <dbReference type="SAM" id="SignalP"/>
    </source>
</evidence>
<gene>
    <name evidence="3" type="primary">LOC136089765</name>
</gene>
<keyword evidence="1" id="KW-0732">Signal</keyword>
<name>A0ABM4DC03_HYDVU</name>
<evidence type="ECO:0000313" key="2">
    <source>
        <dbReference type="Proteomes" id="UP001652625"/>
    </source>
</evidence>
<protein>
    <submittedName>
        <fullName evidence="3">Uncharacterized protein LOC136089765</fullName>
    </submittedName>
</protein>
<dbReference type="Proteomes" id="UP001652625">
    <property type="component" value="Chromosome 13"/>
</dbReference>
<dbReference type="RefSeq" id="XP_065671922.1">
    <property type="nucleotide sequence ID" value="XM_065815850.1"/>
</dbReference>
<proteinExistence type="predicted"/>
<keyword evidence="2" id="KW-1185">Reference proteome</keyword>
<dbReference type="GeneID" id="136089765"/>
<evidence type="ECO:0000313" key="3">
    <source>
        <dbReference type="RefSeq" id="XP_065671922.1"/>
    </source>
</evidence>
<feature type="chain" id="PRO_5047238675" evidence="1">
    <location>
        <begin position="20"/>
        <end position="287"/>
    </location>
</feature>